<dbReference type="SUPFAM" id="SSF56112">
    <property type="entry name" value="Protein kinase-like (PK-like)"/>
    <property type="match status" value="1"/>
</dbReference>
<dbReference type="EMBL" id="JH767170">
    <property type="protein sequence ID" value="EQC31179.1"/>
    <property type="molecule type" value="Genomic_DNA"/>
</dbReference>
<evidence type="ECO:0000259" key="4">
    <source>
        <dbReference type="PROSITE" id="PS50011"/>
    </source>
</evidence>
<dbReference type="SUPFAM" id="SSF48403">
    <property type="entry name" value="Ankyrin repeat"/>
    <property type="match status" value="4"/>
</dbReference>
<evidence type="ECO:0000256" key="2">
    <source>
        <dbReference type="ARBA" id="ARBA00023043"/>
    </source>
</evidence>
<dbReference type="PANTHER" id="PTHR24198:SF165">
    <property type="entry name" value="ANKYRIN REPEAT-CONTAINING PROTEIN-RELATED"/>
    <property type="match status" value="1"/>
</dbReference>
<proteinExistence type="predicted"/>
<keyword evidence="1" id="KW-0677">Repeat</keyword>
<feature type="repeat" description="ANK" evidence="3">
    <location>
        <begin position="489"/>
        <end position="521"/>
    </location>
</feature>
<dbReference type="InterPro" id="IPR036770">
    <property type="entry name" value="Ankyrin_rpt-contain_sf"/>
</dbReference>
<gene>
    <name evidence="5" type="ORF">SDRG_11105</name>
</gene>
<dbReference type="InterPro" id="IPR002110">
    <property type="entry name" value="Ankyrin_rpt"/>
</dbReference>
<dbReference type="GeneID" id="19951832"/>
<feature type="repeat" description="ANK" evidence="3">
    <location>
        <begin position="321"/>
        <end position="353"/>
    </location>
</feature>
<protein>
    <recommendedName>
        <fullName evidence="4">Protein kinase domain-containing protein</fullName>
    </recommendedName>
</protein>
<feature type="domain" description="Protein kinase" evidence="4">
    <location>
        <begin position="890"/>
        <end position="980"/>
    </location>
</feature>
<dbReference type="AlphaFoldDB" id="T0Q013"/>
<dbReference type="OMA" id="WSSINTK"/>
<dbReference type="STRING" id="1156394.T0Q013"/>
<dbReference type="PANTHER" id="PTHR24198">
    <property type="entry name" value="ANKYRIN REPEAT AND PROTEIN KINASE DOMAIN-CONTAINING PROTEIN"/>
    <property type="match status" value="1"/>
</dbReference>
<dbReference type="PRINTS" id="PR01415">
    <property type="entry name" value="ANKYRIN"/>
</dbReference>
<feature type="repeat" description="ANK" evidence="3">
    <location>
        <begin position="222"/>
        <end position="254"/>
    </location>
</feature>
<evidence type="ECO:0000256" key="3">
    <source>
        <dbReference type="PROSITE-ProRule" id="PRU00023"/>
    </source>
</evidence>
<dbReference type="eggNOG" id="KOG4177">
    <property type="taxonomic scope" value="Eukaryota"/>
</dbReference>
<feature type="repeat" description="ANK" evidence="3">
    <location>
        <begin position="682"/>
        <end position="714"/>
    </location>
</feature>
<keyword evidence="2 3" id="KW-0040">ANK repeat</keyword>
<feature type="repeat" description="ANK" evidence="3">
    <location>
        <begin position="255"/>
        <end position="287"/>
    </location>
</feature>
<dbReference type="GO" id="GO:0004672">
    <property type="term" value="F:protein kinase activity"/>
    <property type="evidence" value="ECO:0007669"/>
    <property type="project" value="InterPro"/>
</dbReference>
<feature type="repeat" description="ANK" evidence="3">
    <location>
        <begin position="36"/>
        <end position="68"/>
    </location>
</feature>
<feature type="repeat" description="ANK" evidence="3">
    <location>
        <begin position="423"/>
        <end position="455"/>
    </location>
</feature>
<dbReference type="PROSITE" id="PS50297">
    <property type="entry name" value="ANK_REP_REGION"/>
    <property type="match status" value="14"/>
</dbReference>
<dbReference type="Pfam" id="PF12796">
    <property type="entry name" value="Ank_2"/>
    <property type="match status" value="6"/>
</dbReference>
<dbReference type="InterPro" id="IPR011009">
    <property type="entry name" value="Kinase-like_dom_sf"/>
</dbReference>
<dbReference type="Pfam" id="PF00023">
    <property type="entry name" value="Ank"/>
    <property type="match status" value="1"/>
</dbReference>
<name>T0Q013_SAPDV</name>
<evidence type="ECO:0000313" key="6">
    <source>
        <dbReference type="Proteomes" id="UP000030762"/>
    </source>
</evidence>
<keyword evidence="6" id="KW-1185">Reference proteome</keyword>
<feature type="repeat" description="ANK" evidence="3">
    <location>
        <begin position="456"/>
        <end position="488"/>
    </location>
</feature>
<feature type="repeat" description="ANK" evidence="3">
    <location>
        <begin position="354"/>
        <end position="386"/>
    </location>
</feature>
<dbReference type="OrthoDB" id="194358at2759"/>
<dbReference type="SMART" id="SM00248">
    <property type="entry name" value="ANK"/>
    <property type="match status" value="18"/>
</dbReference>
<feature type="repeat" description="ANK" evidence="3">
    <location>
        <begin position="387"/>
        <end position="419"/>
    </location>
</feature>
<feature type="repeat" description="ANK" evidence="3">
    <location>
        <begin position="715"/>
        <end position="747"/>
    </location>
</feature>
<dbReference type="GO" id="GO:0005524">
    <property type="term" value="F:ATP binding"/>
    <property type="evidence" value="ECO:0007669"/>
    <property type="project" value="InterPro"/>
</dbReference>
<evidence type="ECO:0000313" key="5">
    <source>
        <dbReference type="EMBL" id="EQC31179.1"/>
    </source>
</evidence>
<dbReference type="RefSeq" id="XP_008615352.1">
    <property type="nucleotide sequence ID" value="XM_008617130.1"/>
</dbReference>
<dbReference type="Gene3D" id="1.10.510.10">
    <property type="entry name" value="Transferase(Phosphotransferase) domain 1"/>
    <property type="match status" value="1"/>
</dbReference>
<sequence>MSVETGDALVVAASKGSLDDVRRLLRAGSNVNGVHGGTTPLWAAAAKGHLSVVQLLLEASADPFCANVDHELPRDVAKQHGHTAVVAQLAATTTALVRLFEAIVNDEVATVQQRLREKVPLNVRYRSLYMNLPLCKHETDKYVLTEDDGDAEPADGVTVLHIVAAKGYEAMLRMLLAEATIDIHQADNYDRTPLHEAASAGTTTIATKLLLAGARVDALNRFGETPQHFAATAGHEETLRFLLTAGADVNARSKDGTSLLHGAASNGHASIIHVLLAHGAVINSRTCDDETPLMKAARFGHVDAANALLGAGAVTTDRNRYDHTPLHIAVFQGHCDMVTLLLAAGAAANSTDWELDSPLHDAARAGNTEVISKLLAAGATVNAVNQNGMTPLYLAASDGRADAIPLFLAAGADVDSTIPHCKYRTTPLHLAAEKGRVDAVHALLVGGADITACTRGCQTPLHFAASEGHTDVVEAIVVAGAVVDATDNNQATPLHGAAVNGHDGVVAVLVAAGASINACDNSGYSALFLAAEAGHVDVVQLLLNAKADARLATKANATPRSAAKMQGHTAVVELLDSVLHPNGHVSLQDERLCKKLSDAVTCNDRERVQALLACGADPNTLFEQSLLETEPGVGISFLLGKSKTHINDGSSLLHVAAVQGFGSVLDDLLATPTIDVDARDSTGATALLVAASHGHAAIVQTLLRANADFNLASLTHETPLHSAVRREHRDVVEALLDAGIFLGAEDQDNKTPWMLCQEVDNEAITELFRTKTDVSACEEPASTASSEELVQIVRGGDVAQLQALLQGDVNPNVTTTDTGDSLLHVAAQGKQGAILNVLLKTKRINFDVRNHNMETALLVAIKQRDVCFAQKLHRVMLPATQYVSANTIVVNRDEALGGGQASIVYMGEFNGDAVAVKTALFPSQAPGLICEIEALQRCDSPYLTRLLAVADHDTACPKLVFDYMGVGNLRMYLDKKRDAG</sequence>
<dbReference type="Gene3D" id="1.25.40.20">
    <property type="entry name" value="Ankyrin repeat-containing domain"/>
    <property type="match status" value="8"/>
</dbReference>
<feature type="repeat" description="ANK" evidence="3">
    <location>
        <begin position="189"/>
        <end position="221"/>
    </location>
</feature>
<accession>T0Q013</accession>
<feature type="repeat" description="ANK" evidence="3">
    <location>
        <begin position="522"/>
        <end position="554"/>
    </location>
</feature>
<dbReference type="PROSITE" id="PS50011">
    <property type="entry name" value="PROTEIN_KINASE_DOM"/>
    <property type="match status" value="1"/>
</dbReference>
<reference evidence="5 6" key="1">
    <citation type="submission" date="2012-04" db="EMBL/GenBank/DDBJ databases">
        <title>The Genome Sequence of Saprolegnia declina VS20.</title>
        <authorList>
            <consortium name="The Broad Institute Genome Sequencing Platform"/>
            <person name="Russ C."/>
            <person name="Nusbaum C."/>
            <person name="Tyler B."/>
            <person name="van West P."/>
            <person name="Dieguez-Uribeondo J."/>
            <person name="de Bruijn I."/>
            <person name="Tripathy S."/>
            <person name="Jiang R."/>
            <person name="Young S.K."/>
            <person name="Zeng Q."/>
            <person name="Gargeya S."/>
            <person name="Fitzgerald M."/>
            <person name="Haas B."/>
            <person name="Abouelleil A."/>
            <person name="Alvarado L."/>
            <person name="Arachchi H.M."/>
            <person name="Berlin A."/>
            <person name="Chapman S.B."/>
            <person name="Goldberg J."/>
            <person name="Griggs A."/>
            <person name="Gujja S."/>
            <person name="Hansen M."/>
            <person name="Howarth C."/>
            <person name="Imamovic A."/>
            <person name="Larimer J."/>
            <person name="McCowen C."/>
            <person name="Montmayeur A."/>
            <person name="Murphy C."/>
            <person name="Neiman D."/>
            <person name="Pearson M."/>
            <person name="Priest M."/>
            <person name="Roberts A."/>
            <person name="Saif S."/>
            <person name="Shea T."/>
            <person name="Sisk P."/>
            <person name="Sykes S."/>
            <person name="Wortman J."/>
            <person name="Nusbaum C."/>
            <person name="Birren B."/>
        </authorList>
    </citation>
    <scope>NUCLEOTIDE SEQUENCE [LARGE SCALE GENOMIC DNA]</scope>
    <source>
        <strain evidence="5 6">VS20</strain>
    </source>
</reference>
<dbReference type="Proteomes" id="UP000030762">
    <property type="component" value="Unassembled WGS sequence"/>
</dbReference>
<evidence type="ECO:0000256" key="1">
    <source>
        <dbReference type="ARBA" id="ARBA00022737"/>
    </source>
</evidence>
<dbReference type="InParanoid" id="T0Q013"/>
<dbReference type="VEuPathDB" id="FungiDB:SDRG_11105"/>
<dbReference type="InterPro" id="IPR000719">
    <property type="entry name" value="Prot_kinase_dom"/>
</dbReference>
<feature type="repeat" description="ANK" evidence="3">
    <location>
        <begin position="288"/>
        <end position="320"/>
    </location>
</feature>
<organism evidence="5 6">
    <name type="scientific">Saprolegnia diclina (strain VS20)</name>
    <dbReference type="NCBI Taxonomy" id="1156394"/>
    <lineage>
        <taxon>Eukaryota</taxon>
        <taxon>Sar</taxon>
        <taxon>Stramenopiles</taxon>
        <taxon>Oomycota</taxon>
        <taxon>Saprolegniomycetes</taxon>
        <taxon>Saprolegniales</taxon>
        <taxon>Saprolegniaceae</taxon>
        <taxon>Saprolegnia</taxon>
    </lineage>
</organism>
<dbReference type="PROSITE" id="PS50088">
    <property type="entry name" value="ANK_REPEAT"/>
    <property type="match status" value="14"/>
</dbReference>